<name>A0A8D8D850_CULPI</name>
<dbReference type="EMBL" id="HBUE01259063">
    <property type="protein sequence ID" value="CAG6558102.1"/>
    <property type="molecule type" value="Transcribed_RNA"/>
</dbReference>
<dbReference type="AlphaFoldDB" id="A0A8D8D850"/>
<protein>
    <submittedName>
        <fullName evidence="1">(northern house mosquito) hypothetical protein</fullName>
    </submittedName>
</protein>
<reference evidence="1" key="1">
    <citation type="submission" date="2021-05" db="EMBL/GenBank/DDBJ databases">
        <authorList>
            <person name="Alioto T."/>
            <person name="Alioto T."/>
            <person name="Gomez Garrido J."/>
        </authorList>
    </citation>
    <scope>NUCLEOTIDE SEQUENCE</scope>
</reference>
<organism evidence="1">
    <name type="scientific">Culex pipiens</name>
    <name type="common">House mosquito</name>
    <dbReference type="NCBI Taxonomy" id="7175"/>
    <lineage>
        <taxon>Eukaryota</taxon>
        <taxon>Metazoa</taxon>
        <taxon>Ecdysozoa</taxon>
        <taxon>Arthropoda</taxon>
        <taxon>Hexapoda</taxon>
        <taxon>Insecta</taxon>
        <taxon>Pterygota</taxon>
        <taxon>Neoptera</taxon>
        <taxon>Endopterygota</taxon>
        <taxon>Diptera</taxon>
        <taxon>Nematocera</taxon>
        <taxon>Culicoidea</taxon>
        <taxon>Culicidae</taxon>
        <taxon>Culicinae</taxon>
        <taxon>Culicini</taxon>
        <taxon>Culex</taxon>
        <taxon>Culex</taxon>
    </lineage>
</organism>
<evidence type="ECO:0000313" key="1">
    <source>
        <dbReference type="EMBL" id="CAG6506778.1"/>
    </source>
</evidence>
<dbReference type="EMBL" id="HBUE01154015">
    <property type="protein sequence ID" value="CAG6506789.1"/>
    <property type="molecule type" value="Transcribed_RNA"/>
</dbReference>
<dbReference type="EMBL" id="HBUE01259071">
    <property type="protein sequence ID" value="CAG6558113.1"/>
    <property type="molecule type" value="Transcribed_RNA"/>
</dbReference>
<proteinExistence type="predicted"/>
<dbReference type="EMBL" id="HBUE01154007">
    <property type="protein sequence ID" value="CAG6506778.1"/>
    <property type="molecule type" value="Transcribed_RNA"/>
</dbReference>
<accession>A0A8D8D850</accession>
<sequence>MENVNRARVEIFEHGFDVLRVTAARCSKKHRCSGSRINDAFFSFKISVKISGFEDDALLPAALSPPDVPACPSLDASGSASTELKLLSLLLPPVAPAPGDSSKPSAGLLLKLPSVPMVSCTD</sequence>